<dbReference type="GO" id="GO:0003824">
    <property type="term" value="F:catalytic activity"/>
    <property type="evidence" value="ECO:0007669"/>
    <property type="project" value="InterPro"/>
</dbReference>
<dbReference type="InterPro" id="IPR029058">
    <property type="entry name" value="AB_hydrolase_fold"/>
</dbReference>
<dbReference type="Gene3D" id="3.40.50.1820">
    <property type="entry name" value="alpha/beta hydrolase"/>
    <property type="match status" value="1"/>
</dbReference>
<dbReference type="PRINTS" id="PR00412">
    <property type="entry name" value="EPOXHYDRLASE"/>
</dbReference>
<evidence type="ECO:0000259" key="1">
    <source>
        <dbReference type="Pfam" id="PF00561"/>
    </source>
</evidence>
<proteinExistence type="predicted"/>
<feature type="domain" description="AB hydrolase-1" evidence="1">
    <location>
        <begin position="1"/>
        <end position="217"/>
    </location>
</feature>
<dbReference type="SUPFAM" id="SSF53474">
    <property type="entry name" value="alpha/beta-Hydrolases"/>
    <property type="match status" value="1"/>
</dbReference>
<accession>A0A6J4KXI6</accession>
<sequence>LAEHHRVIALDRPGYGYSERPRDRLWTAGAQAAFLHRTLEALRVENPIVVGHSWGSIVATAYGLHVPGAAGGFVLLSGYYFPTRRLDAWVAAAPAIPLVGDVMRYTVSPFVGDLIAPKVIRKVFEPGAVPRRFAKRFPVGLSLRPWQLRASAEDSAFMVPAASAMQDRYGELEMPVAILTGSDDRIVTPARQSIRLHHAVPTSEITVVPGLGHMMHYGAHDEIMAAVTRMAGRIARPAGRSEPLPGAEMVSAG</sequence>
<dbReference type="InterPro" id="IPR000073">
    <property type="entry name" value="AB_hydrolase_1"/>
</dbReference>
<feature type="non-terminal residue" evidence="2">
    <location>
        <position position="1"/>
    </location>
</feature>
<protein>
    <recommendedName>
        <fullName evidence="1">AB hydrolase-1 domain-containing protein</fullName>
    </recommendedName>
</protein>
<organism evidence="2">
    <name type="scientific">uncultured Microvirga sp</name>
    <dbReference type="NCBI Taxonomy" id="412392"/>
    <lineage>
        <taxon>Bacteria</taxon>
        <taxon>Pseudomonadati</taxon>
        <taxon>Pseudomonadota</taxon>
        <taxon>Alphaproteobacteria</taxon>
        <taxon>Hyphomicrobiales</taxon>
        <taxon>Methylobacteriaceae</taxon>
        <taxon>Microvirga</taxon>
        <taxon>environmental samples</taxon>
    </lineage>
</organism>
<dbReference type="InterPro" id="IPR000639">
    <property type="entry name" value="Epox_hydrolase-like"/>
</dbReference>
<evidence type="ECO:0000313" key="2">
    <source>
        <dbReference type="EMBL" id="CAA9318032.1"/>
    </source>
</evidence>
<dbReference type="PRINTS" id="PR00111">
    <property type="entry name" value="ABHYDROLASE"/>
</dbReference>
<dbReference type="Pfam" id="PF00561">
    <property type="entry name" value="Abhydrolase_1"/>
    <property type="match status" value="1"/>
</dbReference>
<dbReference type="PANTHER" id="PTHR43689">
    <property type="entry name" value="HYDROLASE"/>
    <property type="match status" value="1"/>
</dbReference>
<reference evidence="2" key="1">
    <citation type="submission" date="2020-02" db="EMBL/GenBank/DDBJ databases">
        <authorList>
            <person name="Meier V. D."/>
        </authorList>
    </citation>
    <scope>NUCLEOTIDE SEQUENCE</scope>
    <source>
        <strain evidence="2">AVDCRST_MAG90</strain>
    </source>
</reference>
<name>A0A6J4KXI6_9HYPH</name>
<dbReference type="PANTHER" id="PTHR43689:SF8">
    <property type="entry name" value="ALPHA_BETA-HYDROLASES SUPERFAMILY PROTEIN"/>
    <property type="match status" value="1"/>
</dbReference>
<dbReference type="EMBL" id="CADCUC010000164">
    <property type="protein sequence ID" value="CAA9318032.1"/>
    <property type="molecule type" value="Genomic_DNA"/>
</dbReference>
<gene>
    <name evidence="2" type="ORF">AVDCRST_MAG90-856</name>
</gene>
<dbReference type="AlphaFoldDB" id="A0A6J4KXI6"/>